<gene>
    <name evidence="2" type="ORF">EHT87_03440</name>
</gene>
<evidence type="ECO:0000313" key="2">
    <source>
        <dbReference type="EMBL" id="RRB17351.1"/>
    </source>
</evidence>
<evidence type="ECO:0008006" key="4">
    <source>
        <dbReference type="Google" id="ProtNLM"/>
    </source>
</evidence>
<dbReference type="Proteomes" id="UP000274271">
    <property type="component" value="Unassembled WGS sequence"/>
</dbReference>
<feature type="transmembrane region" description="Helical" evidence="1">
    <location>
        <begin position="192"/>
        <end position="212"/>
    </location>
</feature>
<dbReference type="OrthoDB" id="3294110at2"/>
<feature type="transmembrane region" description="Helical" evidence="1">
    <location>
        <begin position="224"/>
        <end position="242"/>
    </location>
</feature>
<dbReference type="AlphaFoldDB" id="A0A3P1CVM2"/>
<feature type="transmembrane region" description="Helical" evidence="1">
    <location>
        <begin position="140"/>
        <end position="164"/>
    </location>
</feature>
<feature type="transmembrane region" description="Helical" evidence="1">
    <location>
        <begin position="20"/>
        <end position="39"/>
    </location>
</feature>
<organism evidence="2 3">
    <name type="scientific">Larkinella knui</name>
    <dbReference type="NCBI Taxonomy" id="2025310"/>
    <lineage>
        <taxon>Bacteria</taxon>
        <taxon>Pseudomonadati</taxon>
        <taxon>Bacteroidota</taxon>
        <taxon>Cytophagia</taxon>
        <taxon>Cytophagales</taxon>
        <taxon>Spirosomataceae</taxon>
        <taxon>Larkinella</taxon>
    </lineage>
</organism>
<feature type="transmembrane region" description="Helical" evidence="1">
    <location>
        <begin position="59"/>
        <end position="81"/>
    </location>
</feature>
<keyword evidence="1" id="KW-0472">Membrane</keyword>
<sequence>MESLRMNSSKSETFWFPGRWVGGTTLIAAPLALLAGELLRIQFDFFFPQQLKAFEQHPALLTTSYSLFLAGTILLWPAILTLSRLIGQTKPGWAVWGGTLVILGLFARTFHYGINHLAFQLVRVQNLESAIRAVADSYGAFHIVATLSAAVMFGWIVLAIGAYLSGTLNLFRSIALGSMAALMIGVLKGSSVVSVLATTGLCIALIPLGVQVLQDGPKPGIQTVLRWSVLVVLLITVMYFFGQAG</sequence>
<protein>
    <recommendedName>
        <fullName evidence="4">DUF4386 family protein</fullName>
    </recommendedName>
</protein>
<keyword evidence="3" id="KW-1185">Reference proteome</keyword>
<name>A0A3P1CVM2_9BACT</name>
<comment type="caution">
    <text evidence="2">The sequence shown here is derived from an EMBL/GenBank/DDBJ whole genome shotgun (WGS) entry which is preliminary data.</text>
</comment>
<keyword evidence="1" id="KW-0812">Transmembrane</keyword>
<reference evidence="2 3" key="1">
    <citation type="submission" date="2018-11" db="EMBL/GenBank/DDBJ databases">
        <authorList>
            <person name="Zhou Z."/>
            <person name="Wang G."/>
        </authorList>
    </citation>
    <scope>NUCLEOTIDE SEQUENCE [LARGE SCALE GENOMIC DNA]</scope>
    <source>
        <strain evidence="2 3">KCTC42998</strain>
    </source>
</reference>
<evidence type="ECO:0000256" key="1">
    <source>
        <dbReference type="SAM" id="Phobius"/>
    </source>
</evidence>
<accession>A0A3P1CVM2</accession>
<evidence type="ECO:0000313" key="3">
    <source>
        <dbReference type="Proteomes" id="UP000274271"/>
    </source>
</evidence>
<proteinExistence type="predicted"/>
<dbReference type="EMBL" id="RQJP01000001">
    <property type="protein sequence ID" value="RRB17351.1"/>
    <property type="molecule type" value="Genomic_DNA"/>
</dbReference>
<keyword evidence="1" id="KW-1133">Transmembrane helix</keyword>
<feature type="transmembrane region" description="Helical" evidence="1">
    <location>
        <begin position="93"/>
        <end position="119"/>
    </location>
</feature>